<dbReference type="InterPro" id="IPR011009">
    <property type="entry name" value="Kinase-like_dom_sf"/>
</dbReference>
<dbReference type="SUPFAM" id="SSF56112">
    <property type="entry name" value="Protein kinase-like (PK-like)"/>
    <property type="match status" value="1"/>
</dbReference>
<dbReference type="Proteomes" id="UP000028524">
    <property type="component" value="Unassembled WGS sequence"/>
</dbReference>
<name>A0A084QYK0_STAC4</name>
<evidence type="ECO:0000256" key="1">
    <source>
        <dbReference type="SAM" id="MobiDB-lite"/>
    </source>
</evidence>
<dbReference type="HOGENOM" id="CLU_005513_5_0_1"/>
<dbReference type="STRING" id="1283841.A0A084QYK0"/>
<accession>A0A084QYK0</accession>
<evidence type="ECO:0000313" key="3">
    <source>
        <dbReference type="EMBL" id="KFA69035.1"/>
    </source>
</evidence>
<dbReference type="PANTHER" id="PTHR38248">
    <property type="entry name" value="FUNK1 6"/>
    <property type="match status" value="1"/>
</dbReference>
<feature type="region of interest" description="Disordered" evidence="1">
    <location>
        <begin position="510"/>
        <end position="566"/>
    </location>
</feature>
<reference evidence="3 4" key="1">
    <citation type="journal article" date="2014" name="BMC Genomics">
        <title>Comparative genome sequencing reveals chemotype-specific gene clusters in the toxigenic black mold Stachybotrys.</title>
        <authorList>
            <person name="Semeiks J."/>
            <person name="Borek D."/>
            <person name="Otwinowski Z."/>
            <person name="Grishin N.V."/>
        </authorList>
    </citation>
    <scope>NUCLEOTIDE SEQUENCE [LARGE SCALE GENOMIC DNA]</scope>
    <source>
        <strain evidence="3 4">IBT 40285</strain>
    </source>
</reference>
<dbReference type="Pfam" id="PF17667">
    <property type="entry name" value="Pkinase_fungal"/>
    <property type="match status" value="1"/>
</dbReference>
<feature type="domain" description="Fungal-type protein kinase" evidence="2">
    <location>
        <begin position="277"/>
        <end position="692"/>
    </location>
</feature>
<dbReference type="InterPro" id="IPR040976">
    <property type="entry name" value="Pkinase_fungal"/>
</dbReference>
<keyword evidence="4" id="KW-1185">Reference proteome</keyword>
<dbReference type="InParanoid" id="A0A084QYK0"/>
<organism evidence="3 4">
    <name type="scientific">Stachybotrys chlorohalonatus (strain IBT 40285)</name>
    <dbReference type="NCBI Taxonomy" id="1283841"/>
    <lineage>
        <taxon>Eukaryota</taxon>
        <taxon>Fungi</taxon>
        <taxon>Dikarya</taxon>
        <taxon>Ascomycota</taxon>
        <taxon>Pezizomycotina</taxon>
        <taxon>Sordariomycetes</taxon>
        <taxon>Hypocreomycetidae</taxon>
        <taxon>Hypocreales</taxon>
        <taxon>Stachybotryaceae</taxon>
        <taxon>Stachybotrys</taxon>
    </lineage>
</organism>
<dbReference type="PANTHER" id="PTHR38248:SF2">
    <property type="entry name" value="FUNK1 11"/>
    <property type="match status" value="1"/>
</dbReference>
<dbReference type="Gene3D" id="1.10.510.10">
    <property type="entry name" value="Transferase(Phosphotransferase) domain 1"/>
    <property type="match status" value="1"/>
</dbReference>
<dbReference type="OrthoDB" id="5584477at2759"/>
<dbReference type="OMA" id="LMRIWAF"/>
<sequence>MSGVATPSRIPDQSWAKIIEQNPIGRSLDAFRSSFSSICQDRSIPSPEALDKLGEEDLQNLAVDLLLALQSLRITRLLGSSGSGKNLLSDLSRLNSAVNSDDFDLDRIKPLLHITLAENPNDALIWKQVYAVVTETTPPPRTIASSVQQTPLFRSTAGFANSSEYRKNVDRVLKEELGTLYVGMPGFYETFFGAVLNLKSASQAVFKKCTEGDDPLFDQGWRDWPEDANQDRVLGWFAGITERLWDLANEHKPTTTLRRRPLAQPNKPIQGSTAERKLDIGFVNDPDAKKYSRYHWSQILVPGELKSNPSADTASKAWLDLGRYAREVLTAKDSRRFVLGFTLCGPLMRIWAFDRLGGIASPKFDVNQDGEQFVCTILGFLWMSEEGLGFDPTIVSAEGERYIEIERNGQTERLIIDGLMKRAPCVAGRATTCWRAHREGDKRPLVIKDSWQYPERGEEGELLREATAKGVINVARYYHHETVCVRGKADDIQNNIRASMDVRDAANYRLESSMAPPTTSTVVDAQRTGRSRSSIGRKRSSSLTDMPLPPNKRSCSTSPTKMPTTVVSNRVHRRIILRDFGKAIYKASSRVSLLAGLEGCIDGHESLRTKAGILQRDISINNLMINEDEENPSWRSFLIDLDLAIKERREGASGARGKTGTRAFMAIGVLLGEQHSFMHDLESFFWVLFWICIHYNGPKHSRVILEFDQWNYISMESLAKEKKGQVSDEGDFIKAAKENFTQYYQPLIPWVNRLRKVVFPSGGRWKKEDEGLYTKMKNILHEAQDDPEVLATL</sequence>
<proteinExistence type="predicted"/>
<feature type="compositionally biased region" description="Polar residues" evidence="1">
    <location>
        <begin position="553"/>
        <end position="566"/>
    </location>
</feature>
<dbReference type="EMBL" id="KL659620">
    <property type="protein sequence ID" value="KFA69035.1"/>
    <property type="molecule type" value="Genomic_DNA"/>
</dbReference>
<dbReference type="AlphaFoldDB" id="A0A084QYK0"/>
<evidence type="ECO:0000259" key="2">
    <source>
        <dbReference type="Pfam" id="PF17667"/>
    </source>
</evidence>
<evidence type="ECO:0000313" key="4">
    <source>
        <dbReference type="Proteomes" id="UP000028524"/>
    </source>
</evidence>
<protein>
    <recommendedName>
        <fullName evidence="2">Fungal-type protein kinase domain-containing protein</fullName>
    </recommendedName>
</protein>
<gene>
    <name evidence="3" type="ORF">S40285_09539</name>
</gene>